<keyword evidence="2" id="KW-1185">Reference proteome</keyword>
<proteinExistence type="predicted"/>
<dbReference type="RefSeq" id="WP_380669037.1">
    <property type="nucleotide sequence ID" value="NZ_JBHTCJ010000007.1"/>
</dbReference>
<reference evidence="2" key="1">
    <citation type="journal article" date="2019" name="Int. J. Syst. Evol. Microbiol.">
        <title>The Global Catalogue of Microorganisms (GCM) 10K type strain sequencing project: providing services to taxonomists for standard genome sequencing and annotation.</title>
        <authorList>
            <consortium name="The Broad Institute Genomics Platform"/>
            <consortium name="The Broad Institute Genome Sequencing Center for Infectious Disease"/>
            <person name="Wu L."/>
            <person name="Ma J."/>
        </authorList>
    </citation>
    <scope>NUCLEOTIDE SEQUENCE [LARGE SCALE GENOMIC DNA]</scope>
    <source>
        <strain evidence="2">WLHS5</strain>
    </source>
</reference>
<dbReference type="Proteomes" id="UP001596504">
    <property type="component" value="Unassembled WGS sequence"/>
</dbReference>
<comment type="caution">
    <text evidence="1">The sequence shown here is derived from an EMBL/GenBank/DDBJ whole genome shotgun (WGS) entry which is preliminary data.</text>
</comment>
<evidence type="ECO:0000313" key="2">
    <source>
        <dbReference type="Proteomes" id="UP001596504"/>
    </source>
</evidence>
<name>A0ABW2LJT9_9PSEU</name>
<gene>
    <name evidence="1" type="ORF">ACFQRI_15435</name>
</gene>
<accession>A0ABW2LJT9</accession>
<dbReference type="EMBL" id="JBHTCJ010000007">
    <property type="protein sequence ID" value="MFC7342794.1"/>
    <property type="molecule type" value="Genomic_DNA"/>
</dbReference>
<organism evidence="1 2">
    <name type="scientific">Saccharopolyspora griseoalba</name>
    <dbReference type="NCBI Taxonomy" id="1431848"/>
    <lineage>
        <taxon>Bacteria</taxon>
        <taxon>Bacillati</taxon>
        <taxon>Actinomycetota</taxon>
        <taxon>Actinomycetes</taxon>
        <taxon>Pseudonocardiales</taxon>
        <taxon>Pseudonocardiaceae</taxon>
        <taxon>Saccharopolyspora</taxon>
    </lineage>
</organism>
<protein>
    <submittedName>
        <fullName evidence="1">Uncharacterized protein</fullName>
    </submittedName>
</protein>
<evidence type="ECO:0000313" key="1">
    <source>
        <dbReference type="EMBL" id="MFC7342794.1"/>
    </source>
</evidence>
<sequence length="132" mass="14098">MSGWQRTRARYRLVHEVAAECLRGGPEALSQRKAAIEAEYGDVEQFLRDVQRRYRMAVEARLDAVAESPDGEASARVAEALAAVAADHAGLLSILTARGDDPALAEGEARLRGLVRAFGGRSDAEPAPGARG</sequence>